<keyword evidence="1" id="KW-0472">Membrane</keyword>
<feature type="transmembrane region" description="Helical" evidence="1">
    <location>
        <begin position="89"/>
        <end position="112"/>
    </location>
</feature>
<dbReference type="AlphaFoldDB" id="A0A382FRW7"/>
<evidence type="ECO:0008006" key="3">
    <source>
        <dbReference type="Google" id="ProtNLM"/>
    </source>
</evidence>
<accession>A0A382FRW7</accession>
<keyword evidence="1" id="KW-1133">Transmembrane helix</keyword>
<name>A0A382FRW7_9ZZZZ</name>
<feature type="transmembrane region" description="Helical" evidence="1">
    <location>
        <begin position="158"/>
        <end position="175"/>
    </location>
</feature>
<organism evidence="2">
    <name type="scientific">marine metagenome</name>
    <dbReference type="NCBI Taxonomy" id="408172"/>
    <lineage>
        <taxon>unclassified sequences</taxon>
        <taxon>metagenomes</taxon>
        <taxon>ecological metagenomes</taxon>
    </lineage>
</organism>
<proteinExistence type="predicted"/>
<evidence type="ECO:0000256" key="1">
    <source>
        <dbReference type="SAM" id="Phobius"/>
    </source>
</evidence>
<protein>
    <recommendedName>
        <fullName evidence="3">DUF4386 domain-containing protein</fullName>
    </recommendedName>
</protein>
<sequence length="209" mass="22044">MNSKVVGIMLILGPILIMGVWIAGLVPDTANVSPSESMTTVLAGKTQAEIGSMLQIFGVIAMFTGLYFLARSLKSDNAVSNQLAEMGGLLLLLVVPIWVVFMGSWTAAIGAAEKFGNDVGTTILASSTMFEAGGMLLIVGLVMLGISLTILKKYKGVIGALFIIAPVCAFIDVIFDIEALAIIGWMGMFITTLIIGILTTLQKENQPEA</sequence>
<dbReference type="EMBL" id="UINC01051325">
    <property type="protein sequence ID" value="SVB65342.1"/>
    <property type="molecule type" value="Genomic_DNA"/>
</dbReference>
<keyword evidence="1" id="KW-0812">Transmembrane</keyword>
<feature type="transmembrane region" description="Helical" evidence="1">
    <location>
        <begin position="181"/>
        <end position="201"/>
    </location>
</feature>
<evidence type="ECO:0000313" key="2">
    <source>
        <dbReference type="EMBL" id="SVB65342.1"/>
    </source>
</evidence>
<feature type="transmembrane region" description="Helical" evidence="1">
    <location>
        <begin position="50"/>
        <end position="69"/>
    </location>
</feature>
<feature type="transmembrane region" description="Helical" evidence="1">
    <location>
        <begin position="132"/>
        <end position="151"/>
    </location>
</feature>
<gene>
    <name evidence="2" type="ORF">METZ01_LOCUS218196</name>
</gene>
<reference evidence="2" key="1">
    <citation type="submission" date="2018-05" db="EMBL/GenBank/DDBJ databases">
        <authorList>
            <person name="Lanie J.A."/>
            <person name="Ng W.-L."/>
            <person name="Kazmierczak K.M."/>
            <person name="Andrzejewski T.M."/>
            <person name="Davidsen T.M."/>
            <person name="Wayne K.J."/>
            <person name="Tettelin H."/>
            <person name="Glass J.I."/>
            <person name="Rusch D."/>
            <person name="Podicherti R."/>
            <person name="Tsui H.-C.T."/>
            <person name="Winkler M.E."/>
        </authorList>
    </citation>
    <scope>NUCLEOTIDE SEQUENCE</scope>
</reference>
<feature type="transmembrane region" description="Helical" evidence="1">
    <location>
        <begin position="7"/>
        <end position="30"/>
    </location>
</feature>